<dbReference type="RefSeq" id="WP_131149884.1">
    <property type="nucleotide sequence ID" value="NZ_SJTG01000001.1"/>
</dbReference>
<dbReference type="Proteomes" id="UP000291822">
    <property type="component" value="Unassembled WGS sequence"/>
</dbReference>
<proteinExistence type="predicted"/>
<dbReference type="PANTHER" id="PTHR30336">
    <property type="entry name" value="INNER MEMBRANE PROTEIN, PROBABLE PERMEASE"/>
    <property type="match status" value="1"/>
</dbReference>
<protein>
    <submittedName>
        <fullName evidence="3">YdcF family protein</fullName>
    </submittedName>
</protein>
<evidence type="ECO:0000313" key="4">
    <source>
        <dbReference type="Proteomes" id="UP000291822"/>
    </source>
</evidence>
<dbReference type="InterPro" id="IPR051599">
    <property type="entry name" value="Cell_Envelope_Assoc"/>
</dbReference>
<accession>A0A4R0YV73</accession>
<name>A0A4R0YV73_9GAMM</name>
<evidence type="ECO:0000259" key="2">
    <source>
        <dbReference type="Pfam" id="PF02698"/>
    </source>
</evidence>
<dbReference type="Pfam" id="PF02698">
    <property type="entry name" value="DUF218"/>
    <property type="match status" value="1"/>
</dbReference>
<dbReference type="AlphaFoldDB" id="A0A4R0YV73"/>
<dbReference type="InterPro" id="IPR003848">
    <property type="entry name" value="DUF218"/>
</dbReference>
<keyword evidence="1" id="KW-0812">Transmembrane</keyword>
<dbReference type="GO" id="GO:0043164">
    <property type="term" value="P:Gram-negative-bacterium-type cell wall biogenesis"/>
    <property type="evidence" value="ECO:0007669"/>
    <property type="project" value="TreeGrafter"/>
</dbReference>
<evidence type="ECO:0000256" key="1">
    <source>
        <dbReference type="SAM" id="Phobius"/>
    </source>
</evidence>
<keyword evidence="4" id="KW-1185">Reference proteome</keyword>
<reference evidence="3 4" key="1">
    <citation type="submission" date="2019-02" db="EMBL/GenBank/DDBJ databases">
        <title>Dyella amyloliquefaciens sp. nov., isolated from forest soil.</title>
        <authorList>
            <person name="Gao Z.-H."/>
            <person name="Qiu L.-H."/>
        </authorList>
    </citation>
    <scope>NUCLEOTIDE SEQUENCE [LARGE SCALE GENOMIC DNA]</scope>
    <source>
        <strain evidence="3 4">KACC 12747</strain>
    </source>
</reference>
<dbReference type="Gene3D" id="3.40.50.620">
    <property type="entry name" value="HUPs"/>
    <property type="match status" value="1"/>
</dbReference>
<feature type="domain" description="DUF218" evidence="2">
    <location>
        <begin position="69"/>
        <end position="231"/>
    </location>
</feature>
<dbReference type="GO" id="GO:0005886">
    <property type="term" value="C:plasma membrane"/>
    <property type="evidence" value="ECO:0007669"/>
    <property type="project" value="TreeGrafter"/>
</dbReference>
<keyword evidence="1" id="KW-0472">Membrane</keyword>
<dbReference type="InterPro" id="IPR014729">
    <property type="entry name" value="Rossmann-like_a/b/a_fold"/>
</dbReference>
<dbReference type="EMBL" id="SJTG01000001">
    <property type="protein sequence ID" value="TCI13333.1"/>
    <property type="molecule type" value="Genomic_DNA"/>
</dbReference>
<evidence type="ECO:0000313" key="3">
    <source>
        <dbReference type="EMBL" id="TCI13333.1"/>
    </source>
</evidence>
<dbReference type="GO" id="GO:0000270">
    <property type="term" value="P:peptidoglycan metabolic process"/>
    <property type="evidence" value="ECO:0007669"/>
    <property type="project" value="TreeGrafter"/>
</dbReference>
<feature type="transmembrane region" description="Helical" evidence="1">
    <location>
        <begin position="27"/>
        <end position="49"/>
    </location>
</feature>
<keyword evidence="1" id="KW-1133">Transmembrane helix</keyword>
<sequence>MTLLIVVLLVLLGVALRWRRKRSAGAWAMGLGVVMGLGVGCGPVPSWMLQHLQGGFDNRPPPQWSERNAIVLLGAGTYTVPGEDRVEPSYFAQGRLLETVELYRACKSAGADCKVFVTGGDVQSHGVSEAETYQHSLLAAGLPAADVQVETRSQSTWQNAQFTKPMLDGYGAQQILLVSSATHLKRSLLYFAHFGIKPLPMRGDLLKAIWTPYPQGWNFAVADAALHEYIGIARYYVYNAMGLNAPAIPARE</sequence>
<organism evidence="3 4">
    <name type="scientific">Dyella soli</name>
    <dbReference type="NCBI Taxonomy" id="522319"/>
    <lineage>
        <taxon>Bacteria</taxon>
        <taxon>Pseudomonadati</taxon>
        <taxon>Pseudomonadota</taxon>
        <taxon>Gammaproteobacteria</taxon>
        <taxon>Lysobacterales</taxon>
        <taxon>Rhodanobacteraceae</taxon>
        <taxon>Dyella</taxon>
    </lineage>
</organism>
<comment type="caution">
    <text evidence="3">The sequence shown here is derived from an EMBL/GenBank/DDBJ whole genome shotgun (WGS) entry which is preliminary data.</text>
</comment>
<dbReference type="PANTHER" id="PTHR30336:SF4">
    <property type="entry name" value="ENVELOPE BIOGENESIS FACTOR ELYC"/>
    <property type="match status" value="1"/>
</dbReference>
<gene>
    <name evidence="3" type="ORF">EZM97_08660</name>
</gene>
<dbReference type="CDD" id="cd06259">
    <property type="entry name" value="YdcF-like"/>
    <property type="match status" value="1"/>
</dbReference>